<evidence type="ECO:0000313" key="1">
    <source>
        <dbReference type="EMBL" id="JAT34734.1"/>
    </source>
</evidence>
<dbReference type="EMBL" id="GEBQ01005243">
    <property type="protein sequence ID" value="JAT34734.1"/>
    <property type="molecule type" value="Transcribed_RNA"/>
</dbReference>
<feature type="non-terminal residue" evidence="1">
    <location>
        <position position="1"/>
    </location>
</feature>
<name>A0A1B6MFN9_9HEMI</name>
<gene>
    <name evidence="1" type="ORF">g.45645</name>
</gene>
<protein>
    <submittedName>
        <fullName evidence="1">Uncharacterized protein</fullName>
    </submittedName>
</protein>
<dbReference type="AlphaFoldDB" id="A0A1B6MFN9"/>
<organism evidence="1">
    <name type="scientific">Graphocephala atropunctata</name>
    <dbReference type="NCBI Taxonomy" id="36148"/>
    <lineage>
        <taxon>Eukaryota</taxon>
        <taxon>Metazoa</taxon>
        <taxon>Ecdysozoa</taxon>
        <taxon>Arthropoda</taxon>
        <taxon>Hexapoda</taxon>
        <taxon>Insecta</taxon>
        <taxon>Pterygota</taxon>
        <taxon>Neoptera</taxon>
        <taxon>Paraneoptera</taxon>
        <taxon>Hemiptera</taxon>
        <taxon>Auchenorrhyncha</taxon>
        <taxon>Membracoidea</taxon>
        <taxon>Cicadellidae</taxon>
        <taxon>Cicadellinae</taxon>
        <taxon>Cicadellini</taxon>
        <taxon>Graphocephala</taxon>
    </lineage>
</organism>
<proteinExistence type="predicted"/>
<reference evidence="1" key="1">
    <citation type="submission" date="2015-11" db="EMBL/GenBank/DDBJ databases">
        <title>De novo transcriptome assembly of four potential Pierce s Disease insect vectors from Arizona vineyards.</title>
        <authorList>
            <person name="Tassone E.E."/>
        </authorList>
    </citation>
    <scope>NUCLEOTIDE SEQUENCE</scope>
</reference>
<sequence>RIVKAEYLSNYLTFVPSNRVQIAGVVFAEPEIEPNDFVNHAKSSVPILEAYRITKYSKDSGGPIPTFFMKLIFAGNSLPSKISLNYVLMPVERYVQKVRQ</sequence>
<accession>A0A1B6MFN9</accession>
<feature type="non-terminal residue" evidence="1">
    <location>
        <position position="100"/>
    </location>
</feature>